<dbReference type="AlphaFoldDB" id="A0A816GR25"/>
<dbReference type="EMBL" id="CAJNOR010014485">
    <property type="protein sequence ID" value="CAF1678448.1"/>
    <property type="molecule type" value="Genomic_DNA"/>
</dbReference>
<evidence type="ECO:0000313" key="3">
    <source>
        <dbReference type="Proteomes" id="UP000663828"/>
    </source>
</evidence>
<keyword evidence="3" id="KW-1185">Reference proteome</keyword>
<dbReference type="GO" id="GO:0003997">
    <property type="term" value="F:acyl-CoA oxidase activity"/>
    <property type="evidence" value="ECO:0007669"/>
    <property type="project" value="InterPro"/>
</dbReference>
<dbReference type="InterPro" id="IPR012258">
    <property type="entry name" value="Acyl-CoA_oxidase"/>
</dbReference>
<accession>A0A816GR25</accession>
<name>A0A816GR25_ADIRI</name>
<dbReference type="GO" id="GO:0055088">
    <property type="term" value="P:lipid homeostasis"/>
    <property type="evidence" value="ECO:0007669"/>
    <property type="project" value="TreeGrafter"/>
</dbReference>
<dbReference type="PANTHER" id="PTHR10909">
    <property type="entry name" value="ELECTRON TRANSPORT OXIDOREDUCTASE"/>
    <property type="match status" value="1"/>
</dbReference>
<organism evidence="2 3">
    <name type="scientific">Adineta ricciae</name>
    <name type="common">Rotifer</name>
    <dbReference type="NCBI Taxonomy" id="249248"/>
    <lineage>
        <taxon>Eukaryota</taxon>
        <taxon>Metazoa</taxon>
        <taxon>Spiralia</taxon>
        <taxon>Gnathifera</taxon>
        <taxon>Rotifera</taxon>
        <taxon>Eurotatoria</taxon>
        <taxon>Bdelloidea</taxon>
        <taxon>Adinetida</taxon>
        <taxon>Adinetidae</taxon>
        <taxon>Adineta</taxon>
    </lineage>
</organism>
<comment type="pathway">
    <text evidence="1">Lipid metabolism; peroxisomal fatty acid beta-oxidation.</text>
</comment>
<dbReference type="GO" id="GO:0005504">
    <property type="term" value="F:fatty acid binding"/>
    <property type="evidence" value="ECO:0007669"/>
    <property type="project" value="TreeGrafter"/>
</dbReference>
<reference evidence="2" key="1">
    <citation type="submission" date="2021-02" db="EMBL/GenBank/DDBJ databases">
        <authorList>
            <person name="Nowell W R."/>
        </authorList>
    </citation>
    <scope>NUCLEOTIDE SEQUENCE</scope>
</reference>
<evidence type="ECO:0000313" key="2">
    <source>
        <dbReference type="EMBL" id="CAF1678448.1"/>
    </source>
</evidence>
<protein>
    <submittedName>
        <fullName evidence="2">Uncharacterized protein</fullName>
    </submittedName>
</protein>
<evidence type="ECO:0000256" key="1">
    <source>
        <dbReference type="ARBA" id="ARBA00004846"/>
    </source>
</evidence>
<dbReference type="PANTHER" id="PTHR10909:SF250">
    <property type="entry name" value="PEROXISOMAL ACYL-COENZYME A OXIDASE 1"/>
    <property type="match status" value="1"/>
</dbReference>
<gene>
    <name evidence="2" type="ORF">XAT740_LOCUS60069</name>
</gene>
<dbReference type="GO" id="GO:0005777">
    <property type="term" value="C:peroxisome"/>
    <property type="evidence" value="ECO:0007669"/>
    <property type="project" value="InterPro"/>
</dbReference>
<dbReference type="SUPFAM" id="SSF47203">
    <property type="entry name" value="Acyl-CoA dehydrogenase C-terminal domain-like"/>
    <property type="match status" value="1"/>
</dbReference>
<dbReference type="Proteomes" id="UP000663828">
    <property type="component" value="Unassembled WGS sequence"/>
</dbReference>
<comment type="caution">
    <text evidence="2">The sequence shown here is derived from an EMBL/GenBank/DDBJ whole genome shotgun (WGS) entry which is preliminary data.</text>
</comment>
<sequence>MNHFHVRLSQLIEVGVNGVCFAYNLDDNSYVRLKNVRIPHTQMPMKRDEVDEKGSNIKNLDDDCLLYGTLLQAQIYLCDTFIIATCCSAVRFQRQNPQGNEIRLLDYRLQQEKLVSWFLSCAIEGDNIVLLQQTARYRWKILEELEHNNNKNINPSVTYSNTQL</sequence>
<dbReference type="InterPro" id="IPR036250">
    <property type="entry name" value="AcylCo_DH-like_C"/>
</dbReference>
<dbReference type="GO" id="GO:0071949">
    <property type="term" value="F:FAD binding"/>
    <property type="evidence" value="ECO:0007669"/>
    <property type="project" value="InterPro"/>
</dbReference>
<proteinExistence type="predicted"/>
<dbReference type="GO" id="GO:0033540">
    <property type="term" value="P:fatty acid beta-oxidation using acyl-CoA oxidase"/>
    <property type="evidence" value="ECO:0007669"/>
    <property type="project" value="TreeGrafter"/>
</dbReference>